<protein>
    <submittedName>
        <fullName evidence="5">Spore germination protein</fullName>
    </submittedName>
</protein>
<feature type="domain" description="LysM" evidence="3">
    <location>
        <begin position="1"/>
        <end position="45"/>
    </location>
</feature>
<dbReference type="InterPro" id="IPR011583">
    <property type="entry name" value="Chitinase_II/V-like_cat"/>
</dbReference>
<dbReference type="InterPro" id="IPR041704">
    <property type="entry name" value="CFLE_GH18"/>
</dbReference>
<evidence type="ECO:0000259" key="3">
    <source>
        <dbReference type="PROSITE" id="PS51782"/>
    </source>
</evidence>
<dbReference type="Proteomes" id="UP000295726">
    <property type="component" value="Unassembled WGS sequence"/>
</dbReference>
<dbReference type="InterPro" id="IPR029070">
    <property type="entry name" value="Chitinase_insertion_sf"/>
</dbReference>
<dbReference type="GO" id="GO:0070492">
    <property type="term" value="F:oligosaccharide binding"/>
    <property type="evidence" value="ECO:0007669"/>
    <property type="project" value="TreeGrafter"/>
</dbReference>
<dbReference type="RefSeq" id="WP_132381355.1">
    <property type="nucleotide sequence ID" value="NZ_DAIPCY010000038.1"/>
</dbReference>
<evidence type="ECO:0000256" key="2">
    <source>
        <dbReference type="ARBA" id="ARBA00023295"/>
    </source>
</evidence>
<dbReference type="SMART" id="SM00636">
    <property type="entry name" value="Glyco_18"/>
    <property type="match status" value="1"/>
</dbReference>
<evidence type="ECO:0000259" key="4">
    <source>
        <dbReference type="PROSITE" id="PS51910"/>
    </source>
</evidence>
<evidence type="ECO:0000313" key="6">
    <source>
        <dbReference type="Proteomes" id="UP000295726"/>
    </source>
</evidence>
<dbReference type="Gene3D" id="3.10.50.10">
    <property type="match status" value="1"/>
</dbReference>
<dbReference type="CDD" id="cd00118">
    <property type="entry name" value="LysM"/>
    <property type="match status" value="1"/>
</dbReference>
<dbReference type="OrthoDB" id="9769314at2"/>
<feature type="domain" description="GH18" evidence="4">
    <location>
        <begin position="59"/>
        <end position="372"/>
    </location>
</feature>
<keyword evidence="2" id="KW-0326">Glycosidase</keyword>
<dbReference type="InterPro" id="IPR017853">
    <property type="entry name" value="GH"/>
</dbReference>
<dbReference type="Gene3D" id="3.20.20.80">
    <property type="entry name" value="Glycosidases"/>
    <property type="match status" value="1"/>
</dbReference>
<dbReference type="GO" id="GO:0016798">
    <property type="term" value="F:hydrolase activity, acting on glycosyl bonds"/>
    <property type="evidence" value="ECO:0007669"/>
    <property type="project" value="UniProtKB-KW"/>
</dbReference>
<dbReference type="PANTHER" id="PTHR46066">
    <property type="entry name" value="CHITINASE DOMAIN-CONTAINING PROTEIN 1 FAMILY MEMBER"/>
    <property type="match status" value="1"/>
</dbReference>
<evidence type="ECO:0000313" key="5">
    <source>
        <dbReference type="EMBL" id="TCS78246.1"/>
    </source>
</evidence>
<dbReference type="GO" id="GO:0008061">
    <property type="term" value="F:chitin binding"/>
    <property type="evidence" value="ECO:0007669"/>
    <property type="project" value="InterPro"/>
</dbReference>
<organism evidence="5 6">
    <name type="scientific">Muricomes intestini</name>
    <dbReference type="NCBI Taxonomy" id="1796634"/>
    <lineage>
        <taxon>Bacteria</taxon>
        <taxon>Bacillati</taxon>
        <taxon>Bacillota</taxon>
        <taxon>Clostridia</taxon>
        <taxon>Lachnospirales</taxon>
        <taxon>Lachnospiraceae</taxon>
        <taxon>Muricomes</taxon>
    </lineage>
</organism>
<accession>A0A4R3K5Z3</accession>
<dbReference type="AlphaFoldDB" id="A0A4R3K5Z3"/>
<keyword evidence="6" id="KW-1185">Reference proteome</keyword>
<dbReference type="InterPro" id="IPR036779">
    <property type="entry name" value="LysM_dom_sf"/>
</dbReference>
<evidence type="ECO:0000256" key="1">
    <source>
        <dbReference type="ARBA" id="ARBA00022801"/>
    </source>
</evidence>
<proteinExistence type="predicted"/>
<reference evidence="5 6" key="1">
    <citation type="submission" date="2019-03" db="EMBL/GenBank/DDBJ databases">
        <title>Genomic Encyclopedia of Type Strains, Phase IV (KMG-IV): sequencing the most valuable type-strain genomes for metagenomic binning, comparative biology and taxonomic classification.</title>
        <authorList>
            <person name="Goeker M."/>
        </authorList>
    </citation>
    <scope>NUCLEOTIDE SEQUENCE [LARGE SCALE GENOMIC DNA]</scope>
    <source>
        <strain evidence="5 6">DSM 29489</strain>
    </source>
</reference>
<sequence>MIYVVKPGDTLYSIAEQTQIPVWKIAFDNQLSGQPNLVVGQSLLLLDVDESGSIRDNLYVTGYAYPFIERSILDQTFLALNELLVFSYGFTFTGELVPPYQDDLWMIEAAWENGVKPMLVLTPFANGTFNNQLVKVLAENIEIQQTLIANLLATVQEKGYAGVDVDFEYILPEDRVGYAEFVGRVRETMNVNGYKVSVALAPKTSAGQEGLLYEGMDYALLSANADNVFLMTYEWGYTYSEPMAVAPINMVQRVVEYALTEMPAEKIIMGIPNYGYDWPLPYEKGITRARLIGNVEAVQIAAENGAEIQFSDIAQTPFFTYTREGISHEVWFEDVRSIEAKINLAKEYNLWGVGYWNLMRPFRANWLLLEKG</sequence>
<dbReference type="Pfam" id="PF00704">
    <property type="entry name" value="Glyco_hydro_18"/>
    <property type="match status" value="1"/>
</dbReference>
<dbReference type="Gene3D" id="3.10.350.10">
    <property type="entry name" value="LysM domain"/>
    <property type="match status" value="1"/>
</dbReference>
<comment type="caution">
    <text evidence="5">The sequence shown here is derived from an EMBL/GenBank/DDBJ whole genome shotgun (WGS) entry which is preliminary data.</text>
</comment>
<dbReference type="InterPro" id="IPR001223">
    <property type="entry name" value="Glyco_hydro18_cat"/>
</dbReference>
<name>A0A4R3K5Z3_9FIRM</name>
<dbReference type="CDD" id="cd02874">
    <property type="entry name" value="GH18_CFLE_spore_hydrolase"/>
    <property type="match status" value="1"/>
</dbReference>
<dbReference type="EMBL" id="SLZZ01000012">
    <property type="protein sequence ID" value="TCS78246.1"/>
    <property type="molecule type" value="Genomic_DNA"/>
</dbReference>
<gene>
    <name evidence="5" type="ORF">EDD59_1122</name>
</gene>
<dbReference type="InterPro" id="IPR018392">
    <property type="entry name" value="LysM"/>
</dbReference>
<dbReference type="SUPFAM" id="SSF51445">
    <property type="entry name" value="(Trans)glycosidases"/>
    <property type="match status" value="1"/>
</dbReference>
<dbReference type="PROSITE" id="PS51782">
    <property type="entry name" value="LYSM"/>
    <property type="match status" value="1"/>
</dbReference>
<dbReference type="PANTHER" id="PTHR46066:SF2">
    <property type="entry name" value="CHITINASE DOMAIN-CONTAINING PROTEIN 1"/>
    <property type="match status" value="1"/>
</dbReference>
<keyword evidence="1" id="KW-0378">Hydrolase</keyword>
<dbReference type="PROSITE" id="PS51910">
    <property type="entry name" value="GH18_2"/>
    <property type="match status" value="1"/>
</dbReference>
<dbReference type="GO" id="GO:0012505">
    <property type="term" value="C:endomembrane system"/>
    <property type="evidence" value="ECO:0007669"/>
    <property type="project" value="TreeGrafter"/>
</dbReference>
<dbReference type="Pfam" id="PF01476">
    <property type="entry name" value="LysM"/>
    <property type="match status" value="1"/>
</dbReference>
<dbReference type="SUPFAM" id="SSF54106">
    <property type="entry name" value="LysM domain"/>
    <property type="match status" value="1"/>
</dbReference>
<dbReference type="SMART" id="SM00257">
    <property type="entry name" value="LysM"/>
    <property type="match status" value="1"/>
</dbReference>
<dbReference type="GO" id="GO:0005975">
    <property type="term" value="P:carbohydrate metabolic process"/>
    <property type="evidence" value="ECO:0007669"/>
    <property type="project" value="InterPro"/>
</dbReference>